<reference evidence="2" key="3">
    <citation type="submission" date="2015-06" db="UniProtKB">
        <authorList>
            <consortium name="EnsemblPlants"/>
        </authorList>
    </citation>
    <scope>IDENTIFICATION</scope>
    <source>
        <strain evidence="2">cv. Jemalong A17</strain>
    </source>
</reference>
<sequence length="55" mass="5997">MSVSTRLIRGVSVLHSLRLIDVVFPPFLCVCMSSPRCRSPSFAFVVSVPLSSCLV</sequence>
<accession>A0A072TIP2</accession>
<protein>
    <submittedName>
        <fullName evidence="1 2">Uncharacterized protein</fullName>
    </submittedName>
</protein>
<dbReference type="EMBL" id="KL402752">
    <property type="protein sequence ID" value="KEH17277.1"/>
    <property type="molecule type" value="Genomic_DNA"/>
</dbReference>
<evidence type="ECO:0000313" key="3">
    <source>
        <dbReference type="Proteomes" id="UP000002051"/>
    </source>
</evidence>
<dbReference type="HOGENOM" id="CLU_3035459_0_0_1"/>
<evidence type="ECO:0000313" key="2">
    <source>
        <dbReference type="EnsemblPlants" id="KEH17277"/>
    </source>
</evidence>
<proteinExistence type="predicted"/>
<evidence type="ECO:0000313" key="1">
    <source>
        <dbReference type="EMBL" id="KEH17277.1"/>
    </source>
</evidence>
<name>A0A072TIP2_MEDTR</name>
<dbReference type="EnsemblPlants" id="KEH17277">
    <property type="protein sequence ID" value="KEH17277"/>
    <property type="gene ID" value="MTR_0027s0140"/>
</dbReference>
<reference evidence="1 3" key="2">
    <citation type="journal article" date="2014" name="BMC Genomics">
        <title>An improved genome release (version Mt4.0) for the model legume Medicago truncatula.</title>
        <authorList>
            <person name="Tang H."/>
            <person name="Krishnakumar V."/>
            <person name="Bidwell S."/>
            <person name="Rosen B."/>
            <person name="Chan A."/>
            <person name="Zhou S."/>
            <person name="Gentzbittel L."/>
            <person name="Childs K.L."/>
            <person name="Yandell M."/>
            <person name="Gundlach H."/>
            <person name="Mayer K.F."/>
            <person name="Schwartz D.C."/>
            <person name="Town C.D."/>
        </authorList>
    </citation>
    <scope>GENOME REANNOTATION</scope>
    <source>
        <strain evidence="1">A17</strain>
        <strain evidence="2 3">cv. Jemalong A17</strain>
    </source>
</reference>
<organism evidence="1 3">
    <name type="scientific">Medicago truncatula</name>
    <name type="common">Barrel medic</name>
    <name type="synonym">Medicago tribuloides</name>
    <dbReference type="NCBI Taxonomy" id="3880"/>
    <lineage>
        <taxon>Eukaryota</taxon>
        <taxon>Viridiplantae</taxon>
        <taxon>Streptophyta</taxon>
        <taxon>Embryophyta</taxon>
        <taxon>Tracheophyta</taxon>
        <taxon>Spermatophyta</taxon>
        <taxon>Magnoliopsida</taxon>
        <taxon>eudicotyledons</taxon>
        <taxon>Gunneridae</taxon>
        <taxon>Pentapetalae</taxon>
        <taxon>rosids</taxon>
        <taxon>fabids</taxon>
        <taxon>Fabales</taxon>
        <taxon>Fabaceae</taxon>
        <taxon>Papilionoideae</taxon>
        <taxon>50 kb inversion clade</taxon>
        <taxon>NPAAA clade</taxon>
        <taxon>Hologalegina</taxon>
        <taxon>IRL clade</taxon>
        <taxon>Trifolieae</taxon>
        <taxon>Medicago</taxon>
    </lineage>
</organism>
<dbReference type="AlphaFoldDB" id="A0A072TIP2"/>
<dbReference type="Proteomes" id="UP000002051">
    <property type="component" value="Unassembled WGS sequence"/>
</dbReference>
<gene>
    <name evidence="1" type="ORF">MTR_0027s0140</name>
</gene>
<reference evidence="1 3" key="1">
    <citation type="journal article" date="2011" name="Nature">
        <title>The Medicago genome provides insight into the evolution of rhizobial symbioses.</title>
        <authorList>
            <person name="Young N.D."/>
            <person name="Debelle F."/>
            <person name="Oldroyd G.E."/>
            <person name="Geurts R."/>
            <person name="Cannon S.B."/>
            <person name="Udvardi M.K."/>
            <person name="Benedito V.A."/>
            <person name="Mayer K.F."/>
            <person name="Gouzy J."/>
            <person name="Schoof H."/>
            <person name="Van de Peer Y."/>
            <person name="Proost S."/>
            <person name="Cook D.R."/>
            <person name="Meyers B.C."/>
            <person name="Spannagl M."/>
            <person name="Cheung F."/>
            <person name="De Mita S."/>
            <person name="Krishnakumar V."/>
            <person name="Gundlach H."/>
            <person name="Zhou S."/>
            <person name="Mudge J."/>
            <person name="Bharti A.K."/>
            <person name="Murray J.D."/>
            <person name="Naoumkina M.A."/>
            <person name="Rosen B."/>
            <person name="Silverstein K.A."/>
            <person name="Tang H."/>
            <person name="Rombauts S."/>
            <person name="Zhao P.X."/>
            <person name="Zhou P."/>
            <person name="Barbe V."/>
            <person name="Bardou P."/>
            <person name="Bechner M."/>
            <person name="Bellec A."/>
            <person name="Berger A."/>
            <person name="Berges H."/>
            <person name="Bidwell S."/>
            <person name="Bisseling T."/>
            <person name="Choisne N."/>
            <person name="Couloux A."/>
            <person name="Denny R."/>
            <person name="Deshpande S."/>
            <person name="Dai X."/>
            <person name="Doyle J.J."/>
            <person name="Dudez A.M."/>
            <person name="Farmer A.D."/>
            <person name="Fouteau S."/>
            <person name="Franken C."/>
            <person name="Gibelin C."/>
            <person name="Gish J."/>
            <person name="Goldstein S."/>
            <person name="Gonzalez A.J."/>
            <person name="Green P.J."/>
            <person name="Hallab A."/>
            <person name="Hartog M."/>
            <person name="Hua A."/>
            <person name="Humphray S.J."/>
            <person name="Jeong D.H."/>
            <person name="Jing Y."/>
            <person name="Jocker A."/>
            <person name="Kenton S.M."/>
            <person name="Kim D.J."/>
            <person name="Klee K."/>
            <person name="Lai H."/>
            <person name="Lang C."/>
            <person name="Lin S."/>
            <person name="Macmil S.L."/>
            <person name="Magdelenat G."/>
            <person name="Matthews L."/>
            <person name="McCorrison J."/>
            <person name="Monaghan E.L."/>
            <person name="Mun J.H."/>
            <person name="Najar F.Z."/>
            <person name="Nicholson C."/>
            <person name="Noirot C."/>
            <person name="O'Bleness M."/>
            <person name="Paule C.R."/>
            <person name="Poulain J."/>
            <person name="Prion F."/>
            <person name="Qin B."/>
            <person name="Qu C."/>
            <person name="Retzel E.F."/>
            <person name="Riddle C."/>
            <person name="Sallet E."/>
            <person name="Samain S."/>
            <person name="Samson N."/>
            <person name="Sanders I."/>
            <person name="Saurat O."/>
            <person name="Scarpelli C."/>
            <person name="Schiex T."/>
            <person name="Segurens B."/>
            <person name="Severin A.J."/>
            <person name="Sherrier D.J."/>
            <person name="Shi R."/>
            <person name="Sims S."/>
            <person name="Singer S.R."/>
            <person name="Sinharoy S."/>
            <person name="Sterck L."/>
            <person name="Viollet A."/>
            <person name="Wang B.B."/>
            <person name="Wang K."/>
            <person name="Wang M."/>
            <person name="Wang X."/>
            <person name="Warfsmann J."/>
            <person name="Weissenbach J."/>
            <person name="White D.D."/>
            <person name="White J.D."/>
            <person name="Wiley G.B."/>
            <person name="Wincker P."/>
            <person name="Xing Y."/>
            <person name="Yang L."/>
            <person name="Yao Z."/>
            <person name="Ying F."/>
            <person name="Zhai J."/>
            <person name="Zhou L."/>
            <person name="Zuber A."/>
            <person name="Denarie J."/>
            <person name="Dixon R.A."/>
            <person name="May G.D."/>
            <person name="Schwartz D.C."/>
            <person name="Rogers J."/>
            <person name="Quetier F."/>
            <person name="Town C.D."/>
            <person name="Roe B.A."/>
        </authorList>
    </citation>
    <scope>NUCLEOTIDE SEQUENCE [LARGE SCALE GENOMIC DNA]</scope>
    <source>
        <strain evidence="1">A17</strain>
        <strain evidence="2 3">cv. Jemalong A17</strain>
    </source>
</reference>
<dbReference type="PaxDb" id="3880-AES79403"/>
<keyword evidence="3" id="KW-1185">Reference proteome</keyword>